<feature type="active site" description="Charge relay system" evidence="5">
    <location>
        <position position="125"/>
    </location>
</feature>
<accession>A0ABT7C6D3</accession>
<feature type="active site" description="Charge relay system" evidence="5">
    <location>
        <position position="319"/>
    </location>
</feature>
<evidence type="ECO:0000256" key="2">
    <source>
        <dbReference type="ARBA" id="ARBA00022670"/>
    </source>
</evidence>
<dbReference type="Proteomes" id="UP001170379">
    <property type="component" value="Unassembled WGS sequence"/>
</dbReference>
<reference evidence="9" key="2">
    <citation type="journal article" date="2022" name="Sci. Rep.">
        <title>In silico prediction of the enzymes involved in the degradation of the herbicide molinate by Gulosibacter molinativorax ON4T.</title>
        <authorList>
            <person name="Lopes A.R."/>
            <person name="Bunin E."/>
            <person name="Viana A.T."/>
            <person name="Froufe H."/>
            <person name="Munoz-Merida A."/>
            <person name="Pinho D."/>
            <person name="Figueiredo J."/>
            <person name="Barroso C."/>
            <person name="Vaz-Moreira I."/>
            <person name="Bellanger X."/>
            <person name="Egas C."/>
            <person name="Nunes O.C."/>
        </authorList>
    </citation>
    <scope>NUCLEOTIDE SEQUENCE</scope>
    <source>
        <strain evidence="9">ON4</strain>
    </source>
</reference>
<keyword evidence="7" id="KW-1133">Transmembrane helix</keyword>
<feature type="compositionally biased region" description="Low complexity" evidence="6">
    <location>
        <begin position="85"/>
        <end position="94"/>
    </location>
</feature>
<name>A0ABT7C6D3_9MICO</name>
<keyword evidence="2 5" id="KW-0645">Protease</keyword>
<keyword evidence="3 5" id="KW-0378">Hydrolase</keyword>
<evidence type="ECO:0000256" key="1">
    <source>
        <dbReference type="ARBA" id="ARBA00011073"/>
    </source>
</evidence>
<evidence type="ECO:0000256" key="6">
    <source>
        <dbReference type="SAM" id="MobiDB-lite"/>
    </source>
</evidence>
<dbReference type="SUPFAM" id="SSF52743">
    <property type="entry name" value="Subtilisin-like"/>
    <property type="match status" value="1"/>
</dbReference>
<feature type="region of interest" description="Disordered" evidence="6">
    <location>
        <begin position="386"/>
        <end position="405"/>
    </location>
</feature>
<dbReference type="InterPro" id="IPR036852">
    <property type="entry name" value="Peptidase_S8/S53_dom_sf"/>
</dbReference>
<proteinExistence type="inferred from homology"/>
<dbReference type="EMBL" id="PXVD01000006">
    <property type="protein sequence ID" value="MDJ1370729.1"/>
    <property type="molecule type" value="Genomic_DNA"/>
</dbReference>
<keyword evidence="7" id="KW-0812">Transmembrane</keyword>
<keyword evidence="4 5" id="KW-0720">Serine protease</keyword>
<dbReference type="Pfam" id="PF00082">
    <property type="entry name" value="Peptidase_S8"/>
    <property type="match status" value="1"/>
</dbReference>
<sequence length="450" mass="46873">MGAVPNEPMLGTKPVEFGDTLRIKGLTKREPLRVNQVRRVRKRGMIAALAISGCALAASTVTPAVATPASMTPANATSTPTLPNPSAAPDAPSADDGLWYYTDTGVAEIHDSGITGEGVTIAIIDSPINLDVPDLAGARIHPRTDQLCPGFTGVEATERARHSTAMASLLVGNGAGIVEEPGVLGVAPDAEILHYAVLGVAVNECDAPLADLVTDAVEQGADILNLSIAYDSPNDAQKAIDVALAAGLVVNVAVQNQSSDRLDLLSGMPGVVSIENVDQGGNPDEFSVTGPGLDLLAPGVGIRMLRTDFSGYELDDGTSPATAWVSGVFALAKSEWPDATGNQLIQAAIRSTTPEPTTASTELPPRTDSSGYGRLDPRILLATDPSQFPDENPLLEVGATADPTETPPVTPLENAPAASRFIWLVGGFVAVTGLYALLLVVRRRRYRRGR</sequence>
<protein>
    <recommendedName>
        <fullName evidence="8">Peptidase S8/S53 domain-containing protein</fullName>
    </recommendedName>
</protein>
<gene>
    <name evidence="9" type="ORF">C7K25_05015</name>
</gene>
<dbReference type="CDD" id="cd00306">
    <property type="entry name" value="Peptidases_S8_S53"/>
    <property type="match status" value="1"/>
</dbReference>
<comment type="caution">
    <text evidence="9">The sequence shown here is derived from an EMBL/GenBank/DDBJ whole genome shotgun (WGS) entry which is preliminary data.</text>
</comment>
<feature type="region of interest" description="Disordered" evidence="6">
    <location>
        <begin position="70"/>
        <end position="94"/>
    </location>
</feature>
<organism evidence="9 10">
    <name type="scientific">Gulosibacter molinativorax</name>
    <dbReference type="NCBI Taxonomy" id="256821"/>
    <lineage>
        <taxon>Bacteria</taxon>
        <taxon>Bacillati</taxon>
        <taxon>Actinomycetota</taxon>
        <taxon>Actinomycetes</taxon>
        <taxon>Micrococcales</taxon>
        <taxon>Microbacteriaceae</taxon>
        <taxon>Gulosibacter</taxon>
    </lineage>
</organism>
<keyword evidence="10" id="KW-1185">Reference proteome</keyword>
<dbReference type="InterPro" id="IPR050131">
    <property type="entry name" value="Peptidase_S8_subtilisin-like"/>
</dbReference>
<keyword evidence="7" id="KW-0472">Membrane</keyword>
<dbReference type="PANTHER" id="PTHR43806">
    <property type="entry name" value="PEPTIDASE S8"/>
    <property type="match status" value="1"/>
</dbReference>
<dbReference type="InterPro" id="IPR000209">
    <property type="entry name" value="Peptidase_S8/S53_dom"/>
</dbReference>
<dbReference type="PRINTS" id="PR00723">
    <property type="entry name" value="SUBTILISIN"/>
</dbReference>
<dbReference type="PROSITE" id="PS51892">
    <property type="entry name" value="SUBTILASE"/>
    <property type="match status" value="1"/>
</dbReference>
<comment type="similarity">
    <text evidence="1 5">Belongs to the peptidase S8 family.</text>
</comment>
<evidence type="ECO:0000259" key="8">
    <source>
        <dbReference type="Pfam" id="PF00082"/>
    </source>
</evidence>
<dbReference type="Gene3D" id="3.40.50.200">
    <property type="entry name" value="Peptidase S8/S53 domain"/>
    <property type="match status" value="1"/>
</dbReference>
<evidence type="ECO:0000313" key="10">
    <source>
        <dbReference type="Proteomes" id="UP001170379"/>
    </source>
</evidence>
<feature type="transmembrane region" description="Helical" evidence="7">
    <location>
        <begin position="421"/>
        <end position="441"/>
    </location>
</feature>
<evidence type="ECO:0000256" key="3">
    <source>
        <dbReference type="ARBA" id="ARBA00022801"/>
    </source>
</evidence>
<feature type="region of interest" description="Disordered" evidence="6">
    <location>
        <begin position="351"/>
        <end position="376"/>
    </location>
</feature>
<dbReference type="PANTHER" id="PTHR43806:SF11">
    <property type="entry name" value="CEREVISIN-RELATED"/>
    <property type="match status" value="1"/>
</dbReference>
<reference evidence="9" key="1">
    <citation type="submission" date="2018-03" db="EMBL/GenBank/DDBJ databases">
        <authorList>
            <person name="Nunes O.C."/>
            <person name="Lopes A.R."/>
            <person name="Froufe H."/>
            <person name="Munoz-Merida A."/>
            <person name="Barroso C."/>
            <person name="Egas C."/>
        </authorList>
    </citation>
    <scope>NUCLEOTIDE SEQUENCE</scope>
    <source>
        <strain evidence="9">ON4</strain>
    </source>
</reference>
<feature type="compositionally biased region" description="Low complexity" evidence="6">
    <location>
        <begin position="351"/>
        <end position="364"/>
    </location>
</feature>
<evidence type="ECO:0000256" key="4">
    <source>
        <dbReference type="ARBA" id="ARBA00022825"/>
    </source>
</evidence>
<evidence type="ECO:0000256" key="5">
    <source>
        <dbReference type="PROSITE-ProRule" id="PRU01240"/>
    </source>
</evidence>
<evidence type="ECO:0000313" key="9">
    <source>
        <dbReference type="EMBL" id="MDJ1370729.1"/>
    </source>
</evidence>
<feature type="active site" description="Charge relay system" evidence="5">
    <location>
        <position position="162"/>
    </location>
</feature>
<feature type="domain" description="Peptidase S8/S53" evidence="8">
    <location>
        <begin position="116"/>
        <end position="358"/>
    </location>
</feature>
<evidence type="ECO:0000256" key="7">
    <source>
        <dbReference type="SAM" id="Phobius"/>
    </source>
</evidence>
<dbReference type="InterPro" id="IPR015500">
    <property type="entry name" value="Peptidase_S8_subtilisin-rel"/>
</dbReference>